<reference evidence="2" key="1">
    <citation type="submission" date="2020-12" db="EMBL/GenBank/DDBJ databases">
        <title>Metabolic potential, ecology and presence of endohyphal bacteria is reflected in genomic diversity of Mucoromycotina.</title>
        <authorList>
            <person name="Muszewska A."/>
            <person name="Okrasinska A."/>
            <person name="Steczkiewicz K."/>
            <person name="Drgas O."/>
            <person name="Orlowska M."/>
            <person name="Perlinska-Lenart U."/>
            <person name="Aleksandrzak-Piekarczyk T."/>
            <person name="Szatraj K."/>
            <person name="Zielenkiewicz U."/>
            <person name="Pilsyk S."/>
            <person name="Malc E."/>
            <person name="Mieczkowski P."/>
            <person name="Kruszewska J.S."/>
            <person name="Biernat P."/>
            <person name="Pawlowska J."/>
        </authorList>
    </citation>
    <scope>NUCLEOTIDE SEQUENCE</scope>
    <source>
        <strain evidence="2">WA0000067209</strain>
    </source>
</reference>
<organism evidence="2 3">
    <name type="scientific">Mortierella isabellina</name>
    <name type="common">Filamentous fungus</name>
    <name type="synonym">Umbelopsis isabellina</name>
    <dbReference type="NCBI Taxonomy" id="91625"/>
    <lineage>
        <taxon>Eukaryota</taxon>
        <taxon>Fungi</taxon>
        <taxon>Fungi incertae sedis</taxon>
        <taxon>Mucoromycota</taxon>
        <taxon>Mucoromycotina</taxon>
        <taxon>Umbelopsidomycetes</taxon>
        <taxon>Umbelopsidales</taxon>
        <taxon>Umbelopsidaceae</taxon>
        <taxon>Umbelopsis</taxon>
    </lineage>
</organism>
<dbReference type="EMBL" id="JAEPQZ010000012">
    <property type="protein sequence ID" value="KAG2174891.1"/>
    <property type="molecule type" value="Genomic_DNA"/>
</dbReference>
<protein>
    <submittedName>
        <fullName evidence="2">Uncharacterized protein</fullName>
    </submittedName>
</protein>
<gene>
    <name evidence="2" type="ORF">INT43_005953</name>
</gene>
<comment type="caution">
    <text evidence="2">The sequence shown here is derived from an EMBL/GenBank/DDBJ whole genome shotgun (WGS) entry which is preliminary data.</text>
</comment>
<name>A0A8H7U7V5_MORIS</name>
<accession>A0A8H7U7V5</accession>
<sequence>MQQNNQEINSHPLLQRLSANEDPKAKQSKTMDIPNNSQSEQSAPLSCGYSPPGNHQQHWDCYPGMIRQIENQGSPKNVSDLHDLENARSN</sequence>
<keyword evidence="3" id="KW-1185">Reference proteome</keyword>
<feature type="compositionally biased region" description="Basic and acidic residues" evidence="1">
    <location>
        <begin position="79"/>
        <end position="90"/>
    </location>
</feature>
<evidence type="ECO:0000313" key="2">
    <source>
        <dbReference type="EMBL" id="KAG2174891.1"/>
    </source>
</evidence>
<dbReference type="OrthoDB" id="2095854at2759"/>
<proteinExistence type="predicted"/>
<evidence type="ECO:0000256" key="1">
    <source>
        <dbReference type="SAM" id="MobiDB-lite"/>
    </source>
</evidence>
<evidence type="ECO:0000313" key="3">
    <source>
        <dbReference type="Proteomes" id="UP000654370"/>
    </source>
</evidence>
<dbReference type="Proteomes" id="UP000654370">
    <property type="component" value="Unassembled WGS sequence"/>
</dbReference>
<feature type="region of interest" description="Disordered" evidence="1">
    <location>
        <begin position="1"/>
        <end position="90"/>
    </location>
</feature>
<feature type="compositionally biased region" description="Polar residues" evidence="1">
    <location>
        <begin position="28"/>
        <end position="44"/>
    </location>
</feature>
<dbReference type="AlphaFoldDB" id="A0A8H7U7V5"/>